<feature type="transmembrane region" description="Helical" evidence="2">
    <location>
        <begin position="278"/>
        <end position="299"/>
    </location>
</feature>
<sequence length="564" mass="64451">MVPFFNPGGHNWGSENLDGYGISQIVIAVVYSIFFYAAGAHLWSKRNHPVVKIRKIGLALLAIVILHVYLFMIFMVYPLNGRFPCGVEFFIMSTYLPIGIGLFSAQNQQLLLVSREQNQLIRSEEAFRPMYPYDRNGLICPRYWLWIFQVWWRSSSSQNTYEGFVFIGMLFQFVVSVIIYCSSRKFVPYGFVSHSTTPGMCRRGWEWAPSIVWQGLWNFLLGPYLLWQMRGMPRDIYNWRLQTTLAIVVGIPGTPMWLAAVYSDSLNSINTWFVPAMWFMPGLVVMELVTLIFPIVAILKHDKISREVKQALADFDIKKKYPETSSMSTPYTVSKQSGKMHTMESLDECLTYSYDGLQTYAAIIEFSCENIIFLVQVLKFKESWDATFANTTVFAKSTEYLRARMTMFHVALSIFITLVHTNTASYPINIDSHTYTKLDRVFGAATALVATATRRKSVSSTPSSAVTPCDEPPQAVFPDPSKDDVFPMHAMPSRSHSSSNDSSEHIISLDEPTDLDDPLAGFQVPIKFDENVFDDAFKSIRFMVWSETYQRYMAWKRTSNHSAA</sequence>
<feature type="transmembrane region" description="Helical" evidence="2">
    <location>
        <begin position="163"/>
        <end position="187"/>
    </location>
</feature>
<gene>
    <name evidence="3" type="ORF">ABVK25_004827</name>
</gene>
<accession>A0ABR4BBG9</accession>
<feature type="transmembrane region" description="Helical" evidence="2">
    <location>
        <begin position="56"/>
        <end position="77"/>
    </location>
</feature>
<dbReference type="EMBL" id="JBHFEH010000013">
    <property type="protein sequence ID" value="KAL2055005.1"/>
    <property type="molecule type" value="Genomic_DNA"/>
</dbReference>
<proteinExistence type="predicted"/>
<keyword evidence="4" id="KW-1185">Reference proteome</keyword>
<feature type="transmembrane region" description="Helical" evidence="2">
    <location>
        <begin position="207"/>
        <end position="227"/>
    </location>
</feature>
<evidence type="ECO:0000256" key="1">
    <source>
        <dbReference type="SAM" id="MobiDB-lite"/>
    </source>
</evidence>
<feature type="region of interest" description="Disordered" evidence="1">
    <location>
        <begin position="487"/>
        <end position="510"/>
    </location>
</feature>
<evidence type="ECO:0000313" key="3">
    <source>
        <dbReference type="EMBL" id="KAL2055005.1"/>
    </source>
</evidence>
<feature type="transmembrane region" description="Helical" evidence="2">
    <location>
        <begin position="20"/>
        <end position="44"/>
    </location>
</feature>
<protein>
    <recommendedName>
        <fullName evidence="5">RGS domain-containing protein</fullName>
    </recommendedName>
</protein>
<evidence type="ECO:0008006" key="5">
    <source>
        <dbReference type="Google" id="ProtNLM"/>
    </source>
</evidence>
<reference evidence="3 4" key="1">
    <citation type="submission" date="2024-09" db="EMBL/GenBank/DDBJ databases">
        <title>Rethinking Asexuality: The Enigmatic Case of Functional Sexual Genes in Lepraria (Stereocaulaceae).</title>
        <authorList>
            <person name="Doellman M."/>
            <person name="Sun Y."/>
            <person name="Barcenas-Pena A."/>
            <person name="Lumbsch H.T."/>
            <person name="Grewe F."/>
        </authorList>
    </citation>
    <scope>NUCLEOTIDE SEQUENCE [LARGE SCALE GENOMIC DNA]</scope>
    <source>
        <strain evidence="3 4">Grewe 0041</strain>
    </source>
</reference>
<comment type="caution">
    <text evidence="3">The sequence shown here is derived from an EMBL/GenBank/DDBJ whole genome shotgun (WGS) entry which is preliminary data.</text>
</comment>
<feature type="transmembrane region" description="Helical" evidence="2">
    <location>
        <begin position="89"/>
        <end position="105"/>
    </location>
</feature>
<evidence type="ECO:0000313" key="4">
    <source>
        <dbReference type="Proteomes" id="UP001590951"/>
    </source>
</evidence>
<name>A0ABR4BBG9_9LECA</name>
<dbReference type="Proteomes" id="UP001590951">
    <property type="component" value="Unassembled WGS sequence"/>
</dbReference>
<evidence type="ECO:0000256" key="2">
    <source>
        <dbReference type="SAM" id="Phobius"/>
    </source>
</evidence>
<organism evidence="3 4">
    <name type="scientific">Lepraria finkii</name>
    <dbReference type="NCBI Taxonomy" id="1340010"/>
    <lineage>
        <taxon>Eukaryota</taxon>
        <taxon>Fungi</taxon>
        <taxon>Dikarya</taxon>
        <taxon>Ascomycota</taxon>
        <taxon>Pezizomycotina</taxon>
        <taxon>Lecanoromycetes</taxon>
        <taxon>OSLEUM clade</taxon>
        <taxon>Lecanoromycetidae</taxon>
        <taxon>Lecanorales</taxon>
        <taxon>Lecanorineae</taxon>
        <taxon>Stereocaulaceae</taxon>
        <taxon>Lepraria</taxon>
    </lineage>
</organism>
<keyword evidence="2" id="KW-1133">Transmembrane helix</keyword>
<keyword evidence="2" id="KW-0812">Transmembrane</keyword>
<feature type="transmembrane region" description="Helical" evidence="2">
    <location>
        <begin position="239"/>
        <end position="258"/>
    </location>
</feature>
<keyword evidence="2" id="KW-0472">Membrane</keyword>